<sequence>MAARKTAKQWNEGMTGVSRPAAGSPVVERCTVDGCGQAATAGRSPRGWVRTAVSESTEPARVWCCGRCAAVGIALAELRMVRP</sequence>
<dbReference type="Proteomes" id="UP000286931">
    <property type="component" value="Unassembled WGS sequence"/>
</dbReference>
<organism evidence="2 3">
    <name type="scientific">Embleya hyalina</name>
    <dbReference type="NCBI Taxonomy" id="516124"/>
    <lineage>
        <taxon>Bacteria</taxon>
        <taxon>Bacillati</taxon>
        <taxon>Actinomycetota</taxon>
        <taxon>Actinomycetes</taxon>
        <taxon>Kitasatosporales</taxon>
        <taxon>Streptomycetaceae</taxon>
        <taxon>Embleya</taxon>
    </lineage>
</organism>
<dbReference type="RefSeq" id="WP_126636276.1">
    <property type="nucleotide sequence ID" value="NZ_BIFH01000015.1"/>
</dbReference>
<accession>A0A401YHF4</accession>
<keyword evidence="3" id="KW-1185">Reference proteome</keyword>
<dbReference type="OrthoDB" id="4310757at2"/>
<name>A0A401YHF4_9ACTN</name>
<protein>
    <submittedName>
        <fullName evidence="2">Uncharacterized protein</fullName>
    </submittedName>
</protein>
<proteinExistence type="predicted"/>
<comment type="caution">
    <text evidence="2">The sequence shown here is derived from an EMBL/GenBank/DDBJ whole genome shotgun (WGS) entry which is preliminary data.</text>
</comment>
<dbReference type="EMBL" id="BIFH01000015">
    <property type="protein sequence ID" value="GCD94045.1"/>
    <property type="molecule type" value="Genomic_DNA"/>
</dbReference>
<feature type="region of interest" description="Disordered" evidence="1">
    <location>
        <begin position="1"/>
        <end position="22"/>
    </location>
</feature>
<dbReference type="AlphaFoldDB" id="A0A401YHF4"/>
<evidence type="ECO:0000313" key="3">
    <source>
        <dbReference type="Proteomes" id="UP000286931"/>
    </source>
</evidence>
<evidence type="ECO:0000256" key="1">
    <source>
        <dbReference type="SAM" id="MobiDB-lite"/>
    </source>
</evidence>
<gene>
    <name evidence="2" type="ORF">EHYA_01701</name>
</gene>
<evidence type="ECO:0000313" key="2">
    <source>
        <dbReference type="EMBL" id="GCD94045.1"/>
    </source>
</evidence>
<reference evidence="2 3" key="1">
    <citation type="submission" date="2018-12" db="EMBL/GenBank/DDBJ databases">
        <title>Draft genome sequence of Embleya hyalina NBRC 13850T.</title>
        <authorList>
            <person name="Komaki H."/>
            <person name="Hosoyama A."/>
            <person name="Kimura A."/>
            <person name="Ichikawa N."/>
            <person name="Tamura T."/>
        </authorList>
    </citation>
    <scope>NUCLEOTIDE SEQUENCE [LARGE SCALE GENOMIC DNA]</scope>
    <source>
        <strain evidence="2 3">NBRC 13850</strain>
    </source>
</reference>